<dbReference type="GO" id="GO:0005829">
    <property type="term" value="C:cytosol"/>
    <property type="evidence" value="ECO:0007669"/>
    <property type="project" value="TreeGrafter"/>
</dbReference>
<gene>
    <name evidence="2" type="ORF">DKK70_00240</name>
    <name evidence="1" type="ORF">DKK79_00260</name>
</gene>
<dbReference type="Pfam" id="PF04074">
    <property type="entry name" value="DUF386"/>
    <property type="match status" value="1"/>
</dbReference>
<dbReference type="GO" id="GO:0044010">
    <property type="term" value="P:single-species biofilm formation"/>
    <property type="evidence" value="ECO:0007669"/>
    <property type="project" value="TreeGrafter"/>
</dbReference>
<dbReference type="Proteomes" id="UP000247483">
    <property type="component" value="Unassembled WGS sequence"/>
</dbReference>
<dbReference type="EMBL" id="QGLR01000002">
    <property type="protein sequence ID" value="PXZ08590.1"/>
    <property type="molecule type" value="Genomic_DNA"/>
</dbReference>
<dbReference type="SUPFAM" id="SSF51197">
    <property type="entry name" value="Clavaminate synthase-like"/>
    <property type="match status" value="1"/>
</dbReference>
<evidence type="ECO:0000313" key="1">
    <source>
        <dbReference type="EMBL" id="PXZ06595.1"/>
    </source>
</evidence>
<dbReference type="Proteomes" id="UP000247932">
    <property type="component" value="Unassembled WGS sequence"/>
</dbReference>
<dbReference type="AlphaFoldDB" id="A0A2V4E5L6"/>
<evidence type="ECO:0000313" key="3">
    <source>
        <dbReference type="Proteomes" id="UP000247483"/>
    </source>
</evidence>
<dbReference type="InterPro" id="IPR004375">
    <property type="entry name" value="NanQ/TabA/YiaL"/>
</dbReference>
<sequence>MIIGNIEHLELIPYLPNKLKHAIETVKKEVNDNTENGRYTIDGDDVFYMVSETLSRTQEEGKYEYHAKYIDIQIVLSGQEGMAVSTLPPHSEVIEDKLINGDIAFVKAPVEETMFVMQPKDFVIFYPKEVHKPLCIVGGKAEKIRKVVVKVAID</sequence>
<dbReference type="RefSeq" id="WP_110422384.1">
    <property type="nucleotide sequence ID" value="NZ_QGLP01000003.1"/>
</dbReference>
<evidence type="ECO:0000313" key="2">
    <source>
        <dbReference type="EMBL" id="PXZ08590.1"/>
    </source>
</evidence>
<comment type="caution">
    <text evidence="2">The sequence shown here is derived from an EMBL/GenBank/DDBJ whole genome shotgun (WGS) entry which is preliminary data.</text>
</comment>
<protein>
    <submittedName>
        <fullName evidence="2">YhcH/YjgK/YiaL family protein</fullName>
    </submittedName>
</protein>
<dbReference type="NCBIfam" id="TIGR00022">
    <property type="entry name" value="YhcH/YjgK/YiaL family protein"/>
    <property type="match status" value="1"/>
</dbReference>
<dbReference type="EMBL" id="QGLP01000003">
    <property type="protein sequence ID" value="PXZ06595.1"/>
    <property type="molecule type" value="Genomic_DNA"/>
</dbReference>
<reference evidence="3 4" key="1">
    <citation type="submission" date="2018-05" db="EMBL/GenBank/DDBJ databases">
        <title>Reference genomes for bee gut microbiota database.</title>
        <authorList>
            <person name="Ellegaard K.M."/>
        </authorList>
    </citation>
    <scope>NUCLEOTIDE SEQUENCE [LARGE SCALE GENOMIC DNA]</scope>
    <source>
        <strain evidence="1 3">ESL0177</strain>
        <strain evidence="2 4">ESL0182</strain>
    </source>
</reference>
<proteinExistence type="predicted"/>
<evidence type="ECO:0000313" key="4">
    <source>
        <dbReference type="Proteomes" id="UP000247932"/>
    </source>
</evidence>
<dbReference type="InterPro" id="IPR037012">
    <property type="entry name" value="NanQ/TabA/YiaL_sf"/>
</dbReference>
<name>A0A2V4E5L6_9GAMM</name>
<dbReference type="PANTHER" id="PTHR34986:SF4">
    <property type="entry name" value="EVOLVED BETA-GALACTOSIDASE SUBUNIT BETA-RELATED"/>
    <property type="match status" value="1"/>
</dbReference>
<dbReference type="PANTHER" id="PTHR34986">
    <property type="entry name" value="EVOLVED BETA-GALACTOSIDASE SUBUNIT BETA"/>
    <property type="match status" value="1"/>
</dbReference>
<accession>A0A2V4E5L6</accession>
<keyword evidence="4" id="KW-1185">Reference proteome</keyword>
<dbReference type="Gene3D" id="2.60.120.370">
    <property type="entry name" value="YhcH/YjgK/YiaL"/>
    <property type="match status" value="1"/>
</dbReference>
<organism evidence="2 4">
    <name type="scientific">Gilliamella apicola</name>
    <dbReference type="NCBI Taxonomy" id="1196095"/>
    <lineage>
        <taxon>Bacteria</taxon>
        <taxon>Pseudomonadati</taxon>
        <taxon>Pseudomonadota</taxon>
        <taxon>Gammaproteobacteria</taxon>
        <taxon>Orbales</taxon>
        <taxon>Orbaceae</taxon>
        <taxon>Gilliamella</taxon>
    </lineage>
</organism>
<dbReference type="OrthoDB" id="6196468at2"/>